<dbReference type="InterPro" id="IPR008920">
    <property type="entry name" value="TF_FadR/GntR_C"/>
</dbReference>
<comment type="caution">
    <text evidence="5">The sequence shown here is derived from an EMBL/GenBank/DDBJ whole genome shotgun (WGS) entry which is preliminary data.</text>
</comment>
<dbReference type="InterPro" id="IPR036390">
    <property type="entry name" value="WH_DNA-bd_sf"/>
</dbReference>
<dbReference type="SMART" id="SM00895">
    <property type="entry name" value="FCD"/>
    <property type="match status" value="1"/>
</dbReference>
<reference evidence="5" key="2">
    <citation type="submission" date="2021-04" db="EMBL/GenBank/DDBJ databases">
        <authorList>
            <person name="Gilroy R."/>
        </authorList>
    </citation>
    <scope>NUCLEOTIDE SEQUENCE</scope>
    <source>
        <strain evidence="5">B5-657</strain>
    </source>
</reference>
<keyword evidence="2" id="KW-0238">DNA-binding</keyword>
<evidence type="ECO:0000313" key="6">
    <source>
        <dbReference type="Proteomes" id="UP000824229"/>
    </source>
</evidence>
<keyword evidence="1" id="KW-0805">Transcription regulation</keyword>
<name>A0A9E2KBF4_9FIRM</name>
<feature type="domain" description="HTH gntR-type" evidence="4">
    <location>
        <begin position="10"/>
        <end position="78"/>
    </location>
</feature>
<evidence type="ECO:0000313" key="5">
    <source>
        <dbReference type="EMBL" id="MBU3803873.1"/>
    </source>
</evidence>
<dbReference type="SMART" id="SM00345">
    <property type="entry name" value="HTH_GNTR"/>
    <property type="match status" value="1"/>
</dbReference>
<dbReference type="PRINTS" id="PR00035">
    <property type="entry name" value="HTHGNTR"/>
</dbReference>
<dbReference type="Gene3D" id="1.10.10.10">
    <property type="entry name" value="Winged helix-like DNA-binding domain superfamily/Winged helix DNA-binding domain"/>
    <property type="match status" value="1"/>
</dbReference>
<dbReference type="Gene3D" id="1.20.120.530">
    <property type="entry name" value="GntR ligand-binding domain-like"/>
    <property type="match status" value="1"/>
</dbReference>
<dbReference type="InterPro" id="IPR036388">
    <property type="entry name" value="WH-like_DNA-bd_sf"/>
</dbReference>
<evidence type="ECO:0000259" key="4">
    <source>
        <dbReference type="PROSITE" id="PS50949"/>
    </source>
</evidence>
<evidence type="ECO:0000256" key="1">
    <source>
        <dbReference type="ARBA" id="ARBA00023015"/>
    </source>
</evidence>
<dbReference type="PANTHER" id="PTHR43537">
    <property type="entry name" value="TRANSCRIPTIONAL REGULATOR, GNTR FAMILY"/>
    <property type="match status" value="1"/>
</dbReference>
<dbReference type="GO" id="GO:0003700">
    <property type="term" value="F:DNA-binding transcription factor activity"/>
    <property type="evidence" value="ECO:0007669"/>
    <property type="project" value="InterPro"/>
</dbReference>
<organism evidence="5 6">
    <name type="scientific">Candidatus Cellulosilyticum pullistercoris</name>
    <dbReference type="NCBI Taxonomy" id="2838521"/>
    <lineage>
        <taxon>Bacteria</taxon>
        <taxon>Bacillati</taxon>
        <taxon>Bacillota</taxon>
        <taxon>Clostridia</taxon>
        <taxon>Lachnospirales</taxon>
        <taxon>Cellulosilyticaceae</taxon>
        <taxon>Cellulosilyticum</taxon>
    </lineage>
</organism>
<proteinExistence type="predicted"/>
<dbReference type="PROSITE" id="PS50949">
    <property type="entry name" value="HTH_GNTR"/>
    <property type="match status" value="1"/>
</dbReference>
<gene>
    <name evidence="5" type="ORF">H9872_03855</name>
</gene>
<accession>A0A9E2KBF4</accession>
<dbReference type="Proteomes" id="UP000824229">
    <property type="component" value="Unassembled WGS sequence"/>
</dbReference>
<dbReference type="AlphaFoldDB" id="A0A9E2KBF4"/>
<dbReference type="EMBL" id="JAHLFQ010000077">
    <property type="protein sequence ID" value="MBU3803873.1"/>
    <property type="molecule type" value="Genomic_DNA"/>
</dbReference>
<reference evidence="5" key="1">
    <citation type="journal article" date="2021" name="PeerJ">
        <title>Extensive microbial diversity within the chicken gut microbiome revealed by metagenomics and culture.</title>
        <authorList>
            <person name="Gilroy R."/>
            <person name="Ravi A."/>
            <person name="Getino M."/>
            <person name="Pursley I."/>
            <person name="Horton D.L."/>
            <person name="Alikhan N.F."/>
            <person name="Baker D."/>
            <person name="Gharbi K."/>
            <person name="Hall N."/>
            <person name="Watson M."/>
            <person name="Adriaenssens E.M."/>
            <person name="Foster-Nyarko E."/>
            <person name="Jarju S."/>
            <person name="Secka A."/>
            <person name="Antonio M."/>
            <person name="Oren A."/>
            <person name="Chaudhuri R.R."/>
            <person name="La Ragione R."/>
            <person name="Hildebrand F."/>
            <person name="Pallen M.J."/>
        </authorList>
    </citation>
    <scope>NUCLEOTIDE SEQUENCE</scope>
    <source>
        <strain evidence="5">B5-657</strain>
    </source>
</reference>
<sequence length="232" mass="26621">MNDYDKFEKKTLSKRIQKEILDYIQNNELGIGDKLPNEFELATLFNVGRSTIREAISMLSSQGILEVRRGAGTFIINTEATINDPLGLKNIQDDYKMVLDLVDIRLMLEPEIAALAAKNITEEGIKELIQQCEKVESYINQGKDHIREDLLLHTLIARYSCNKVVENLIHLIYSSIYLFTNIAQENWNERTILAHRDIVSAIVNRDELGAKCAMISHLAHNRNELQELKHQM</sequence>
<dbReference type="SUPFAM" id="SSF48008">
    <property type="entry name" value="GntR ligand-binding domain-like"/>
    <property type="match status" value="1"/>
</dbReference>
<evidence type="ECO:0000256" key="3">
    <source>
        <dbReference type="ARBA" id="ARBA00023163"/>
    </source>
</evidence>
<keyword evidence="3" id="KW-0804">Transcription</keyword>
<dbReference type="SUPFAM" id="SSF46785">
    <property type="entry name" value="Winged helix' DNA-binding domain"/>
    <property type="match status" value="1"/>
</dbReference>
<dbReference type="Pfam" id="PF00392">
    <property type="entry name" value="GntR"/>
    <property type="match status" value="1"/>
</dbReference>
<dbReference type="PANTHER" id="PTHR43537:SF5">
    <property type="entry name" value="UXU OPERON TRANSCRIPTIONAL REGULATOR"/>
    <property type="match status" value="1"/>
</dbReference>
<dbReference type="Pfam" id="PF07729">
    <property type="entry name" value="FCD"/>
    <property type="match status" value="1"/>
</dbReference>
<dbReference type="InterPro" id="IPR011711">
    <property type="entry name" value="GntR_C"/>
</dbReference>
<dbReference type="CDD" id="cd07377">
    <property type="entry name" value="WHTH_GntR"/>
    <property type="match status" value="1"/>
</dbReference>
<evidence type="ECO:0000256" key="2">
    <source>
        <dbReference type="ARBA" id="ARBA00023125"/>
    </source>
</evidence>
<protein>
    <submittedName>
        <fullName evidence="5">FadR family transcriptional regulator</fullName>
    </submittedName>
</protein>
<dbReference type="GO" id="GO:0003677">
    <property type="term" value="F:DNA binding"/>
    <property type="evidence" value="ECO:0007669"/>
    <property type="project" value="UniProtKB-KW"/>
</dbReference>
<dbReference type="InterPro" id="IPR000524">
    <property type="entry name" value="Tscrpt_reg_HTH_GntR"/>
</dbReference>